<dbReference type="Proteomes" id="UP000202763">
    <property type="component" value="Segment"/>
</dbReference>
<evidence type="ECO:0000313" key="2">
    <source>
        <dbReference type="Proteomes" id="UP000202763"/>
    </source>
</evidence>
<evidence type="ECO:0000313" key="1">
    <source>
        <dbReference type="EMBL" id="AKO60942.1"/>
    </source>
</evidence>
<accession>A0A0H4INQ6</accession>
<dbReference type="RefSeq" id="YP_009225475.1">
    <property type="nucleotide sequence ID" value="NC_029094.1"/>
</dbReference>
<name>A0A0H4INQ6_9CAUD</name>
<proteinExistence type="predicted"/>
<dbReference type="EMBL" id="KR534323">
    <property type="protein sequence ID" value="AKO60942.1"/>
    <property type="molecule type" value="Genomic_DNA"/>
</dbReference>
<protein>
    <submittedName>
        <fullName evidence="1">Uncharacterized protein</fullName>
    </submittedName>
</protein>
<reference evidence="1 2" key="1">
    <citation type="submission" date="2015-05" db="EMBL/GenBank/DDBJ databases">
        <authorList>
            <person name="Wang D.B."/>
            <person name="Wang M."/>
        </authorList>
    </citation>
    <scope>NUCLEOTIDE SEQUENCE [LARGE SCALE GENOMIC DNA]</scope>
</reference>
<organism evidence="1 2">
    <name type="scientific">Pseudoalteromonas phage H101</name>
    <dbReference type="NCBI Taxonomy" id="1654919"/>
    <lineage>
        <taxon>Viruses</taxon>
        <taxon>Duplodnaviria</taxon>
        <taxon>Heunggongvirae</taxon>
        <taxon>Uroviricota</taxon>
        <taxon>Caudoviricetes</taxon>
        <taxon>Shandongvirus</taxon>
        <taxon>Shandongvirus H101</taxon>
    </lineage>
</organism>
<keyword evidence="2" id="KW-1185">Reference proteome</keyword>
<dbReference type="KEGG" id="vg:26796536"/>
<sequence>MEISNLTKKEIISLVDAEGALVFDNWYKNKLLYSNKKFTVVIVPDYRDELLRKETLTNMLCCEDYHSVSVYLGLEDPFQQEWYKEGDML</sequence>
<dbReference type="GeneID" id="26796536"/>